<name>A0ABQ8RYB0_PERAM</name>
<comment type="caution">
    <text evidence="1">The sequence shown here is derived from an EMBL/GenBank/DDBJ whole genome shotgun (WGS) entry which is preliminary data.</text>
</comment>
<protein>
    <submittedName>
        <fullName evidence="1">Uncharacterized protein</fullName>
    </submittedName>
</protein>
<dbReference type="EMBL" id="JAJSOF020000039">
    <property type="protein sequence ID" value="KAJ4426634.1"/>
    <property type="molecule type" value="Genomic_DNA"/>
</dbReference>
<organism evidence="1 2">
    <name type="scientific">Periplaneta americana</name>
    <name type="common">American cockroach</name>
    <name type="synonym">Blatta americana</name>
    <dbReference type="NCBI Taxonomy" id="6978"/>
    <lineage>
        <taxon>Eukaryota</taxon>
        <taxon>Metazoa</taxon>
        <taxon>Ecdysozoa</taxon>
        <taxon>Arthropoda</taxon>
        <taxon>Hexapoda</taxon>
        <taxon>Insecta</taxon>
        <taxon>Pterygota</taxon>
        <taxon>Neoptera</taxon>
        <taxon>Polyneoptera</taxon>
        <taxon>Dictyoptera</taxon>
        <taxon>Blattodea</taxon>
        <taxon>Blattoidea</taxon>
        <taxon>Blattidae</taxon>
        <taxon>Blattinae</taxon>
        <taxon>Periplaneta</taxon>
    </lineage>
</organism>
<proteinExistence type="predicted"/>
<reference evidence="1 2" key="1">
    <citation type="journal article" date="2022" name="Allergy">
        <title>Genome assembly and annotation of Periplaneta americana reveal a comprehensive cockroach allergen profile.</title>
        <authorList>
            <person name="Wang L."/>
            <person name="Xiong Q."/>
            <person name="Saelim N."/>
            <person name="Wang L."/>
            <person name="Nong W."/>
            <person name="Wan A.T."/>
            <person name="Shi M."/>
            <person name="Liu X."/>
            <person name="Cao Q."/>
            <person name="Hui J.H.L."/>
            <person name="Sookrung N."/>
            <person name="Leung T.F."/>
            <person name="Tungtrongchitr A."/>
            <person name="Tsui S.K.W."/>
        </authorList>
    </citation>
    <scope>NUCLEOTIDE SEQUENCE [LARGE SCALE GENOMIC DNA]</scope>
    <source>
        <strain evidence="1">PWHHKU_190912</strain>
    </source>
</reference>
<sequence length="276" mass="31809">MFDYYVSILCPPNSNIMAINFTGDISRIQTQNYFSDIVRIHFSAQNQYAVIRGTPVIVMLYNNYATVGLNLLKCYKEHLISKSSTTVTANVINVACMATKRRVLTLEEKVKVIHQIENGIKKAYMCHFHKNFTYELHVAYIFVYELSLRLRKRNYPFIEDGFSCHGYDLITAEIYTRSRCCIKSCTLLVQLTSHVVQNLSSRHNFGTMSQQKNIPKHVHAVADIEFVVVDNINNHTRNTTDDVLHTPNLAGKISRHTFHLVEAHRLRNTDLQDPKL</sequence>
<evidence type="ECO:0000313" key="2">
    <source>
        <dbReference type="Proteomes" id="UP001148838"/>
    </source>
</evidence>
<gene>
    <name evidence="1" type="ORF">ANN_26432</name>
</gene>
<dbReference type="Proteomes" id="UP001148838">
    <property type="component" value="Unassembled WGS sequence"/>
</dbReference>
<accession>A0ABQ8RYB0</accession>
<evidence type="ECO:0000313" key="1">
    <source>
        <dbReference type="EMBL" id="KAJ4426634.1"/>
    </source>
</evidence>
<keyword evidence="2" id="KW-1185">Reference proteome</keyword>